<reference evidence="3 4" key="1">
    <citation type="submission" date="2019-02" db="EMBL/GenBank/DDBJ databases">
        <title>Genomic Encyclopedia of Type Strains, Phase IV (KMG-IV): sequencing the most valuable type-strain genomes for metagenomic binning, comparative biology and taxonomic classification.</title>
        <authorList>
            <person name="Goeker M."/>
        </authorList>
    </citation>
    <scope>NUCLEOTIDE SEQUENCE [LARGE SCALE GENOMIC DNA]</scope>
    <source>
        <strain evidence="3 4">DSM 101727</strain>
    </source>
</reference>
<accession>A0A4Q7L4H4</accession>
<evidence type="ECO:0000259" key="1">
    <source>
        <dbReference type="Pfam" id="PF09423"/>
    </source>
</evidence>
<evidence type="ECO:0000313" key="3">
    <source>
        <dbReference type="EMBL" id="RZS44528.1"/>
    </source>
</evidence>
<dbReference type="PANTHER" id="PTHR43606">
    <property type="entry name" value="PHOSPHATASE, PUTATIVE (AFU_ORTHOLOGUE AFUA_6G08710)-RELATED"/>
    <property type="match status" value="1"/>
</dbReference>
<feature type="domain" description="Phospholipase D N-terminal" evidence="2">
    <location>
        <begin position="45"/>
        <end position="141"/>
    </location>
</feature>
<gene>
    <name evidence="3" type="ORF">EV193_101404</name>
</gene>
<dbReference type="InterPro" id="IPR006311">
    <property type="entry name" value="TAT_signal"/>
</dbReference>
<dbReference type="AlphaFoldDB" id="A0A4Q7L4H4"/>
<dbReference type="InterPro" id="IPR029052">
    <property type="entry name" value="Metallo-depent_PP-like"/>
</dbReference>
<evidence type="ECO:0000259" key="2">
    <source>
        <dbReference type="Pfam" id="PF16655"/>
    </source>
</evidence>
<dbReference type="InterPro" id="IPR032093">
    <property type="entry name" value="PhoD_N"/>
</dbReference>
<dbReference type="InterPro" id="IPR018946">
    <property type="entry name" value="PhoD-like_MPP"/>
</dbReference>
<dbReference type="EMBL" id="SGWQ01000001">
    <property type="protein sequence ID" value="RZS44528.1"/>
    <property type="molecule type" value="Genomic_DNA"/>
</dbReference>
<dbReference type="Proteomes" id="UP000294257">
    <property type="component" value="Unassembled WGS sequence"/>
</dbReference>
<dbReference type="PANTHER" id="PTHR43606:SF2">
    <property type="entry name" value="ALKALINE PHOSPHATASE FAMILY PROTEIN (AFU_ORTHOLOGUE AFUA_5G03860)"/>
    <property type="match status" value="1"/>
</dbReference>
<comment type="caution">
    <text evidence="3">The sequence shown here is derived from an EMBL/GenBank/DDBJ whole genome shotgun (WGS) entry which is preliminary data.</text>
</comment>
<dbReference type="InterPro" id="IPR038607">
    <property type="entry name" value="PhoD-like_sf"/>
</dbReference>
<keyword evidence="4" id="KW-1185">Reference proteome</keyword>
<dbReference type="Gene3D" id="2.60.40.380">
    <property type="entry name" value="Purple acid phosphatase-like, N-terminal"/>
    <property type="match status" value="1"/>
</dbReference>
<protein>
    <submittedName>
        <fullName evidence="3">Alkaline phosphatase D</fullName>
    </submittedName>
</protein>
<dbReference type="Pfam" id="PF09423">
    <property type="entry name" value="PhoD"/>
    <property type="match status" value="1"/>
</dbReference>
<dbReference type="SUPFAM" id="SSF56300">
    <property type="entry name" value="Metallo-dependent phosphatases"/>
    <property type="match status" value="1"/>
</dbReference>
<organism evidence="3 4">
    <name type="scientific">Herbihabitans rhizosphaerae</name>
    <dbReference type="NCBI Taxonomy" id="1872711"/>
    <lineage>
        <taxon>Bacteria</taxon>
        <taxon>Bacillati</taxon>
        <taxon>Actinomycetota</taxon>
        <taxon>Actinomycetes</taxon>
        <taxon>Pseudonocardiales</taxon>
        <taxon>Pseudonocardiaceae</taxon>
        <taxon>Herbihabitans</taxon>
    </lineage>
</organism>
<name>A0A4Q7L4H4_9PSEU</name>
<evidence type="ECO:0000313" key="4">
    <source>
        <dbReference type="Proteomes" id="UP000294257"/>
    </source>
</evidence>
<proteinExistence type="predicted"/>
<dbReference type="Pfam" id="PF16655">
    <property type="entry name" value="PhoD_N"/>
    <property type="match status" value="1"/>
</dbReference>
<feature type="domain" description="PhoD-like phosphatase metallophosphatase" evidence="1">
    <location>
        <begin position="151"/>
        <end position="506"/>
    </location>
</feature>
<dbReference type="CDD" id="cd07389">
    <property type="entry name" value="MPP_PhoD"/>
    <property type="match status" value="1"/>
</dbReference>
<sequence>MVDNLAMSEKIRRRTVLGGAAAVAGVATVGAVAFASPRSAEVFQHGVASGDPLPDGVLLWTRVTPSADATPGSGVGSTVDVRWEVATDATFGTVVASGLIRTGPERDHTVKVDVGGLTAGTAYAYRFTLDGAVSPVGLTRTAPTATARLRFGLVSCSNWQAGHFAAYRYLAERGDLDAVIHAGDYLYEYGSKQYPDGQDVRPHDPAHEIITLADYRRRHAQYKTDPHLSRLHALCPWIVTWDDHEFANDAWAGGAQNHTDPEGPWAVRKANALQAYFEWMPVRNDGDKIYRRLRFGDLAELSMLDLRQYRSLQVSNTDGGAIDDPNRTIAGREQLDWLIDGIVSSGARWKLVGTSVMATPVALPPLSPELAGALAKLLGLPSEGIPVNPDQWDGYAADRRRMLKALADNKVRNTVFLTGDIHSSWACDVPIDAGTYPLSKSVAVEFVATSVTSDNMDEILKVPPRTLTLAVEGGLTALNRHVKWLEFDSHGACVLEVTPSAAQVDWFFLADKTKPDSTLRHARSYRVQDGTQRVERVYSPIG</sequence>
<dbReference type="InterPro" id="IPR052900">
    <property type="entry name" value="Phospholipid_Metab_Enz"/>
</dbReference>
<dbReference type="PROSITE" id="PS51318">
    <property type="entry name" value="TAT"/>
    <property type="match status" value="1"/>
</dbReference>
<dbReference type="Gene3D" id="3.60.21.70">
    <property type="entry name" value="PhoD-like phosphatase"/>
    <property type="match status" value="1"/>
</dbReference>